<dbReference type="PANTHER" id="PTHR13112:SF0">
    <property type="entry name" value="FI21285P1"/>
    <property type="match status" value="1"/>
</dbReference>
<dbReference type="GO" id="GO:0005737">
    <property type="term" value="C:cytoplasm"/>
    <property type="evidence" value="ECO:0007669"/>
    <property type="project" value="TreeGrafter"/>
</dbReference>
<dbReference type="InterPro" id="IPR012677">
    <property type="entry name" value="Nucleotide-bd_a/b_plait_sf"/>
</dbReference>
<reference evidence="5 6" key="1">
    <citation type="journal article" date="2009" name="Science">
        <title>Green evolution and dynamic adaptations revealed by genomes of the marine picoeukaryotes Micromonas.</title>
        <authorList>
            <person name="Worden A.Z."/>
            <person name="Lee J.H."/>
            <person name="Mock T."/>
            <person name="Rouze P."/>
            <person name="Simmons M.P."/>
            <person name="Aerts A.L."/>
            <person name="Allen A.E."/>
            <person name="Cuvelier M.L."/>
            <person name="Derelle E."/>
            <person name="Everett M.V."/>
            <person name="Foulon E."/>
            <person name="Grimwood J."/>
            <person name="Gundlach H."/>
            <person name="Henrissat B."/>
            <person name="Napoli C."/>
            <person name="McDonald S.M."/>
            <person name="Parker M.S."/>
            <person name="Rombauts S."/>
            <person name="Salamov A."/>
            <person name="Von Dassow P."/>
            <person name="Badger J.H."/>
            <person name="Coutinho P.M."/>
            <person name="Demir E."/>
            <person name="Dubchak I."/>
            <person name="Gentemann C."/>
            <person name="Eikrem W."/>
            <person name="Gready J.E."/>
            <person name="John U."/>
            <person name="Lanier W."/>
            <person name="Lindquist E.A."/>
            <person name="Lucas S."/>
            <person name="Mayer K.F."/>
            <person name="Moreau H."/>
            <person name="Not F."/>
            <person name="Otillar R."/>
            <person name="Panaud O."/>
            <person name="Pangilinan J."/>
            <person name="Paulsen I."/>
            <person name="Piegu B."/>
            <person name="Poliakov A."/>
            <person name="Robbens S."/>
            <person name="Schmutz J."/>
            <person name="Toulza E."/>
            <person name="Wyss T."/>
            <person name="Zelensky A."/>
            <person name="Zhou K."/>
            <person name="Armbrust E.V."/>
            <person name="Bhattacharya D."/>
            <person name="Goodenough U.W."/>
            <person name="Van de Peer Y."/>
            <person name="Grigoriev I.V."/>
        </authorList>
    </citation>
    <scope>NUCLEOTIDE SEQUENCE [LARGE SCALE GENOMIC DNA]</scope>
    <source>
        <strain evidence="6">RCC299 / NOUM17</strain>
    </source>
</reference>
<keyword evidence="2" id="KW-0539">Nucleus</keyword>
<dbReference type="KEGG" id="mis:MICPUN_59588"/>
<feature type="domain" description="UPF3" evidence="4">
    <location>
        <begin position="5"/>
        <end position="213"/>
    </location>
</feature>
<dbReference type="RefSeq" id="XP_002503001.1">
    <property type="nucleotide sequence ID" value="XM_002502955.1"/>
</dbReference>
<dbReference type="OrthoDB" id="18087at2759"/>
<organism evidence="5 6">
    <name type="scientific">Micromonas commoda (strain RCC299 / NOUM17 / CCMP2709)</name>
    <name type="common">Picoplanktonic green alga</name>
    <dbReference type="NCBI Taxonomy" id="296587"/>
    <lineage>
        <taxon>Eukaryota</taxon>
        <taxon>Viridiplantae</taxon>
        <taxon>Chlorophyta</taxon>
        <taxon>Mamiellophyceae</taxon>
        <taxon>Mamiellales</taxon>
        <taxon>Mamiellaceae</taxon>
        <taxon>Micromonas</taxon>
    </lineage>
</organism>
<name>C1E934_MICCC</name>
<dbReference type="EMBL" id="CP001327">
    <property type="protein sequence ID" value="ACO64259.1"/>
    <property type="molecule type" value="Genomic_DNA"/>
</dbReference>
<dbReference type="InterPro" id="IPR005120">
    <property type="entry name" value="UPF3_dom"/>
</dbReference>
<protein>
    <recommendedName>
        <fullName evidence="4">UPF3 domain-containing protein</fullName>
    </recommendedName>
</protein>
<evidence type="ECO:0000259" key="4">
    <source>
        <dbReference type="Pfam" id="PF03467"/>
    </source>
</evidence>
<dbReference type="InParanoid" id="C1E934"/>
<feature type="compositionally biased region" description="Basic and acidic residues" evidence="3">
    <location>
        <begin position="283"/>
        <end position="296"/>
    </location>
</feature>
<feature type="region of interest" description="Disordered" evidence="3">
    <location>
        <begin position="80"/>
        <end position="152"/>
    </location>
</feature>
<feature type="compositionally biased region" description="Low complexity" evidence="3">
    <location>
        <begin position="223"/>
        <end position="240"/>
    </location>
</feature>
<evidence type="ECO:0000313" key="6">
    <source>
        <dbReference type="Proteomes" id="UP000002009"/>
    </source>
</evidence>
<feature type="region of interest" description="Disordered" evidence="3">
    <location>
        <begin position="169"/>
        <end position="195"/>
    </location>
</feature>
<gene>
    <name evidence="5" type="ORF">MICPUN_59588</name>
</gene>
<dbReference type="STRING" id="296587.C1E934"/>
<dbReference type="PANTHER" id="PTHR13112">
    <property type="entry name" value="UPF3 REGULATOR OF NONSENSE TRANSCRIPTS-LIKE PROTEIN"/>
    <property type="match status" value="1"/>
</dbReference>
<evidence type="ECO:0000313" key="5">
    <source>
        <dbReference type="EMBL" id="ACO64259.1"/>
    </source>
</evidence>
<dbReference type="Pfam" id="PF03467">
    <property type="entry name" value="Smg4_UPF3"/>
    <property type="match status" value="1"/>
</dbReference>
<evidence type="ECO:0000256" key="3">
    <source>
        <dbReference type="SAM" id="MobiDB-lite"/>
    </source>
</evidence>
<dbReference type="GO" id="GO:0000184">
    <property type="term" value="P:nuclear-transcribed mRNA catabolic process, nonsense-mediated decay"/>
    <property type="evidence" value="ECO:0007669"/>
    <property type="project" value="InterPro"/>
</dbReference>
<feature type="region of interest" description="Disordered" evidence="3">
    <location>
        <begin position="212"/>
        <end position="389"/>
    </location>
</feature>
<dbReference type="Proteomes" id="UP000002009">
    <property type="component" value="Chromosome 6"/>
</dbReference>
<feature type="compositionally biased region" description="Gly residues" evidence="3">
    <location>
        <begin position="346"/>
        <end position="375"/>
    </location>
</feature>
<dbReference type="GO" id="GO:0045727">
    <property type="term" value="P:positive regulation of translation"/>
    <property type="evidence" value="ECO:0007669"/>
    <property type="project" value="TreeGrafter"/>
</dbReference>
<dbReference type="eggNOG" id="KOG1295">
    <property type="taxonomic scope" value="Eukaryota"/>
</dbReference>
<dbReference type="AlphaFoldDB" id="C1E934"/>
<dbReference type="InterPro" id="IPR039722">
    <property type="entry name" value="Upf3"/>
</dbReference>
<evidence type="ECO:0000256" key="1">
    <source>
        <dbReference type="ARBA" id="ARBA00004123"/>
    </source>
</evidence>
<dbReference type="OMA" id="WRARVEY"/>
<comment type="subcellular location">
    <subcellularLocation>
        <location evidence="1">Nucleus</location>
    </subcellularLocation>
</comment>
<feature type="compositionally biased region" description="Basic and acidic residues" evidence="3">
    <location>
        <begin position="80"/>
        <end position="90"/>
    </location>
</feature>
<dbReference type="GO" id="GO:0005730">
    <property type="term" value="C:nucleolus"/>
    <property type="evidence" value="ECO:0007669"/>
    <property type="project" value="TreeGrafter"/>
</dbReference>
<keyword evidence="6" id="KW-1185">Reference proteome</keyword>
<evidence type="ECO:0000256" key="2">
    <source>
        <dbReference type="ARBA" id="ARBA00023242"/>
    </source>
</evidence>
<dbReference type="Gene3D" id="3.30.70.330">
    <property type="match status" value="1"/>
</dbReference>
<proteinExistence type="predicted"/>
<feature type="compositionally biased region" description="Polar residues" evidence="3">
    <location>
        <begin position="379"/>
        <end position="389"/>
    </location>
</feature>
<dbReference type="GeneID" id="8244646"/>
<sequence>MATRRTKAVCRNLPPDLPESAFVRALAAEGFAGRYGYLDYARGAWKQRLPVPSVAWIQFADEQALFDFRGAFGGRIFRAGERDDAEERAGGESATENAEGDGEPAPEEGAPAATKNTAVPEGMEEWRARVEYAPNQKTPRGKQHRDKREGTIGKDAAYLQFVKDLEASMEAPPAPTMTAEQALERREAAERAATGKSDFKVSALLRYVMEQKKKEMDHRKAAKAAAKAAKGGKKAAGAGAKDAKPSRRDANKRKKGTAGAQTQPAPKTLPSPKPAPSGASDGNKSKQDGGGKKHPPEPAQQRKPTAPAPEPKQGKAKALKQKAPSKPNKPPAPDGGGGAKTADAAGAGGRGGGAGAAGGRGGGRGGRGGRGGGGKSKPKSNVQVFRSDS</sequence>
<dbReference type="GO" id="GO:0003729">
    <property type="term" value="F:mRNA binding"/>
    <property type="evidence" value="ECO:0007669"/>
    <property type="project" value="TreeGrafter"/>
</dbReference>
<accession>C1E934</accession>